<dbReference type="PROSITE" id="PS50994">
    <property type="entry name" value="INTEGRASE"/>
    <property type="match status" value="2"/>
</dbReference>
<accession>A0A6L2KF35</accession>
<keyword evidence="4" id="KW-0695">RNA-directed DNA polymerase</keyword>
<gene>
    <name evidence="4" type="ORF">Tci_020049</name>
</gene>
<dbReference type="PANTHER" id="PTHR35046">
    <property type="entry name" value="ZINC KNUCKLE (CCHC-TYPE) FAMILY PROTEIN"/>
    <property type="match status" value="1"/>
</dbReference>
<keyword evidence="1" id="KW-0175">Coiled coil</keyword>
<name>A0A6L2KF35_TANCI</name>
<dbReference type="InterPro" id="IPR041588">
    <property type="entry name" value="Integrase_H2C2"/>
</dbReference>
<evidence type="ECO:0000256" key="2">
    <source>
        <dbReference type="SAM" id="MobiDB-lite"/>
    </source>
</evidence>
<dbReference type="Gene3D" id="3.30.420.10">
    <property type="entry name" value="Ribonuclease H-like superfamily/Ribonuclease H"/>
    <property type="match status" value="2"/>
</dbReference>
<dbReference type="Pfam" id="PF17921">
    <property type="entry name" value="Integrase_H2C2"/>
    <property type="match status" value="1"/>
</dbReference>
<feature type="domain" description="Integrase catalytic" evidence="3">
    <location>
        <begin position="1206"/>
        <end position="1327"/>
    </location>
</feature>
<comment type="caution">
    <text evidence="4">The sequence shown here is derived from an EMBL/GenBank/DDBJ whole genome shotgun (WGS) entry which is preliminary data.</text>
</comment>
<keyword evidence="4" id="KW-0808">Transferase</keyword>
<feature type="coiled-coil region" evidence="1">
    <location>
        <begin position="1131"/>
        <end position="1158"/>
    </location>
</feature>
<dbReference type="Gene3D" id="3.30.70.270">
    <property type="match status" value="2"/>
</dbReference>
<dbReference type="InterPro" id="IPR001584">
    <property type="entry name" value="Integrase_cat-core"/>
</dbReference>
<dbReference type="PANTHER" id="PTHR35046:SF23">
    <property type="entry name" value="NUCLEOTIDYLTRANSFERASE, RIBONUCLEASE H"/>
    <property type="match status" value="1"/>
</dbReference>
<feature type="domain" description="Integrase catalytic" evidence="3">
    <location>
        <begin position="506"/>
        <end position="637"/>
    </location>
</feature>
<evidence type="ECO:0000256" key="1">
    <source>
        <dbReference type="SAM" id="Coils"/>
    </source>
</evidence>
<dbReference type="Pfam" id="PF03732">
    <property type="entry name" value="Retrotrans_gag"/>
    <property type="match status" value="2"/>
</dbReference>
<reference evidence="4" key="1">
    <citation type="journal article" date="2019" name="Sci. Rep.">
        <title>Draft genome of Tanacetum cinerariifolium, the natural source of mosquito coil.</title>
        <authorList>
            <person name="Yamashiro T."/>
            <person name="Shiraishi A."/>
            <person name="Satake H."/>
            <person name="Nakayama K."/>
        </authorList>
    </citation>
    <scope>NUCLEOTIDE SEQUENCE</scope>
</reference>
<keyword evidence="4" id="KW-0548">Nucleotidyltransferase</keyword>
<dbReference type="Pfam" id="PF17919">
    <property type="entry name" value="RT_RNaseH_2"/>
    <property type="match status" value="1"/>
</dbReference>
<dbReference type="InterPro" id="IPR056924">
    <property type="entry name" value="SH3_Tf2-1"/>
</dbReference>
<dbReference type="GO" id="GO:0003676">
    <property type="term" value="F:nucleic acid binding"/>
    <property type="evidence" value="ECO:0007669"/>
    <property type="project" value="InterPro"/>
</dbReference>
<evidence type="ECO:0000313" key="4">
    <source>
        <dbReference type="EMBL" id="GEU48071.1"/>
    </source>
</evidence>
<dbReference type="EMBL" id="BKCJ010002367">
    <property type="protein sequence ID" value="GEU48071.1"/>
    <property type="molecule type" value="Genomic_DNA"/>
</dbReference>
<dbReference type="InterPro" id="IPR012337">
    <property type="entry name" value="RNaseH-like_sf"/>
</dbReference>
<dbReference type="SUPFAM" id="SSF53098">
    <property type="entry name" value="Ribonuclease H-like"/>
    <property type="match status" value="2"/>
</dbReference>
<sequence>MYTHGRKKVEAEPSHPAHDPRDVETIEIMGLKIKIREFTGKVHPDDFIDWLSTVERVFDVQDILNKLKVKRMAIKLRKHASLYWDHVNKRLRIEGKSKVRDLGKIKKLMKAKFLLENHRQEAFLDYHNLSPRNMTVDEVINEFDKLRMRCDVVEEEEQVVARFLGVLKPKTADIAKSRGSTSRFTPPTRIAPPTAPKTTTPTTLAAVNTRECVNNALCYYKCNGIGHYARDCLNLKTLAFVPNDAGLIYDIDAETELDEPGDELVYPDRGEALVIQNGGSCENVVSIYMVEKLGMKTEDHLEPYQLTWLKKRNTVKVSKRCRVQFSIGKQNMTGSKTHTALRRMGPLLREFADVISDDIPPGLPAIRDIQHYIDFIPGLIILNKPAYRMNPKEFAKLQRQVTELLEKVTWFYHFSKIDLRSGYHQIRMGPGDEWKTAFKTRDGFGIKMDPEKVKAIISWPTPSTIHDIRSFHRLLERCRTCHIAKTHSSITGLYTPLSIPVAPWEDVSLDFVLGLPRTQRAKDFVMSSGEVVFCRNFEVDGVPKTLISDRDVKFASHFWRTLWTRLGSKLQFNSSHHPQTDGETEVVNRSLGNILHSLIGDNAKQWDLILPQAEFANNRSVNCTTCKSPFKVVYAQNPITLLDLVPVPEVGCFNEEGADQSEQTKEKLKPRGDGPFRVLKKINNNAYKIKLPGHYNVSATFNVYKGDSDDSLTRDRDDRYREDPIRSLGLKIEIPEFTGKVHPDDFIDWLSMVERVFNVRNIPDKMKVKLIAIKFQKHASLWWDHVNKRRRLEGKLKVETWEKMKKLMKAKFLPKKHRQEAFLDYHNLSQRNKNVEEVINEFDKLRMRCYVVEEEEQVVTRFLGVLKPKINDICNGIGNYARDCLNLKTLAFVPDNAGPIYDTDAETELDGPGDDLVYLDHEEALVIQRVKNVEGANLFIKKTNFEGLIKTSPYVFTLVVVEENEIISDASLQVQPLLMEFAYMIPYDIPPGLSAMRDIQHCIGFIPGSIILNRPAYQMNPKEFVKPQRQVTELLEKGLIRYHQIRMRPGDEWKTAFKTRDGLYECMVMPFGLSNAPSTFMRRMNQTSKVAKAFDILKDKVTEAPVLALPNFDEVFQVKCNASGVGIGGVLSQNQRSIAFFNEQLNDARRKYSTYDKEFYAIFSKLDGYLFKGARLCIPLCSLREAIILEGHARGLAGHFGHDKTLALLHEQFYWPKMERDVNGLLESRTCHIAKTHSSNAVADRFSKMAHFVPCSETFDAIQVARLYFAEIVKLHGDPKTLTFDRDVKFVSHFWRTLWTHLGSKLQFNSSHHPQTDGQTEVVNRSLDLVPVPEVGRFCEEGAADQSEQIRELHWSLKPRGDGPFRVLKKINDNAYKIELPGHYNFSATFNVYKGDSDDEADSGLVFFKKGMMMQIRSMSEST</sequence>
<dbReference type="Gene3D" id="1.10.340.70">
    <property type="match status" value="1"/>
</dbReference>
<dbReference type="InterPro" id="IPR043128">
    <property type="entry name" value="Rev_trsase/Diguanyl_cyclase"/>
</dbReference>
<evidence type="ECO:0000259" key="3">
    <source>
        <dbReference type="PROSITE" id="PS50994"/>
    </source>
</evidence>
<protein>
    <submittedName>
        <fullName evidence="4">Reverse transcriptase domain-containing protein</fullName>
    </submittedName>
</protein>
<dbReference type="InterPro" id="IPR005162">
    <property type="entry name" value="Retrotrans_gag_dom"/>
</dbReference>
<dbReference type="Pfam" id="PF24626">
    <property type="entry name" value="SH3_Tf2-1"/>
    <property type="match status" value="2"/>
</dbReference>
<dbReference type="GO" id="GO:0003964">
    <property type="term" value="F:RNA-directed DNA polymerase activity"/>
    <property type="evidence" value="ECO:0007669"/>
    <property type="project" value="UniProtKB-KW"/>
</dbReference>
<dbReference type="GO" id="GO:0015074">
    <property type="term" value="P:DNA integration"/>
    <property type="evidence" value="ECO:0007669"/>
    <property type="project" value="InterPro"/>
</dbReference>
<feature type="region of interest" description="Disordered" evidence="2">
    <location>
        <begin position="177"/>
        <end position="201"/>
    </location>
</feature>
<organism evidence="4">
    <name type="scientific">Tanacetum cinerariifolium</name>
    <name type="common">Dalmatian daisy</name>
    <name type="synonym">Chrysanthemum cinerariifolium</name>
    <dbReference type="NCBI Taxonomy" id="118510"/>
    <lineage>
        <taxon>Eukaryota</taxon>
        <taxon>Viridiplantae</taxon>
        <taxon>Streptophyta</taxon>
        <taxon>Embryophyta</taxon>
        <taxon>Tracheophyta</taxon>
        <taxon>Spermatophyta</taxon>
        <taxon>Magnoliopsida</taxon>
        <taxon>eudicotyledons</taxon>
        <taxon>Gunneridae</taxon>
        <taxon>Pentapetalae</taxon>
        <taxon>asterids</taxon>
        <taxon>campanulids</taxon>
        <taxon>Asterales</taxon>
        <taxon>Asteraceae</taxon>
        <taxon>Asteroideae</taxon>
        <taxon>Anthemideae</taxon>
        <taxon>Anthemidinae</taxon>
        <taxon>Tanacetum</taxon>
    </lineage>
</organism>
<dbReference type="InterPro" id="IPR043502">
    <property type="entry name" value="DNA/RNA_pol_sf"/>
</dbReference>
<dbReference type="Gene3D" id="3.10.10.10">
    <property type="entry name" value="HIV Type 1 Reverse Transcriptase, subunit A, domain 1"/>
    <property type="match status" value="2"/>
</dbReference>
<dbReference type="InterPro" id="IPR041577">
    <property type="entry name" value="RT_RNaseH_2"/>
</dbReference>
<dbReference type="InterPro" id="IPR036397">
    <property type="entry name" value="RNaseH_sf"/>
</dbReference>
<feature type="region of interest" description="Disordered" evidence="2">
    <location>
        <begin position="1"/>
        <end position="20"/>
    </location>
</feature>
<proteinExistence type="predicted"/>
<dbReference type="SUPFAM" id="SSF56672">
    <property type="entry name" value="DNA/RNA polymerases"/>
    <property type="match status" value="2"/>
</dbReference>
<feature type="compositionally biased region" description="Basic and acidic residues" evidence="2">
    <location>
        <begin position="8"/>
        <end position="20"/>
    </location>
</feature>